<dbReference type="SUPFAM" id="SSF56112">
    <property type="entry name" value="Protein kinase-like (PK-like)"/>
    <property type="match status" value="1"/>
</dbReference>
<organism evidence="10 11">
    <name type="scientific">Steinernema carpocapsae</name>
    <name type="common">Entomopathogenic nematode</name>
    <dbReference type="NCBI Taxonomy" id="34508"/>
    <lineage>
        <taxon>Eukaryota</taxon>
        <taxon>Metazoa</taxon>
        <taxon>Ecdysozoa</taxon>
        <taxon>Nematoda</taxon>
        <taxon>Chromadorea</taxon>
        <taxon>Rhabditida</taxon>
        <taxon>Tylenchina</taxon>
        <taxon>Panagrolaimomorpha</taxon>
        <taxon>Strongyloidoidea</taxon>
        <taxon>Steinernematidae</taxon>
        <taxon>Steinernema</taxon>
    </lineage>
</organism>
<evidence type="ECO:0000256" key="4">
    <source>
        <dbReference type="ARBA" id="ARBA00022777"/>
    </source>
</evidence>
<dbReference type="GO" id="GO:0033316">
    <property type="term" value="P:meiotic spindle assembly checkpoint signaling"/>
    <property type="evidence" value="ECO:0007669"/>
    <property type="project" value="TreeGrafter"/>
</dbReference>
<sequence>MSSSLKDLRVRFNDLRKRAKEEVTDAAPAAGPEEVQPDTTPPVEAAPPIEAQAPQVALRTDKKKSRPNRTVTVQGVKYDAIQELGKGGSSVVHQVISEEGKVFAIKTVDLTDAEDMTRKSYLNEIKLLSKLQGSRYIIKLYAYELQGDYLHVVMEKGDGDLLSYLKNRRAHEKKINGYTIKFLWGEMLKCVKVIHDKNVVHSDLKPANFLFAEGGHIKLIDFGIASSIPSDKTSVVKEGIMGTLSYISPEALNDLNSTNYYDISEDENGPKSRYKVPLKSDVWSLGCILYNMVYGRTPFQKVKQQFRMHAITNPDHVIEFDDIEDKRLLDVMKKCLVRDVQKRASVDELLNHPYLREVQAEGDNTAVMPLVNILNNNQMTPRTMVRKMKEIVATSQLNMDDTS</sequence>
<dbReference type="GO" id="GO:0000776">
    <property type="term" value="C:kinetochore"/>
    <property type="evidence" value="ECO:0007669"/>
    <property type="project" value="TreeGrafter"/>
</dbReference>
<dbReference type="Gene3D" id="1.10.510.10">
    <property type="entry name" value="Transferase(Phosphotransferase) domain 1"/>
    <property type="match status" value="1"/>
</dbReference>
<dbReference type="PROSITE" id="PS00108">
    <property type="entry name" value="PROTEIN_KINASE_ST"/>
    <property type="match status" value="1"/>
</dbReference>
<dbReference type="GO" id="GO:0005524">
    <property type="term" value="F:ATP binding"/>
    <property type="evidence" value="ECO:0007669"/>
    <property type="project" value="UniProtKB-UniRule"/>
</dbReference>
<evidence type="ECO:0000256" key="5">
    <source>
        <dbReference type="ARBA" id="ARBA00022840"/>
    </source>
</evidence>
<dbReference type="STRING" id="34508.A0A4U5LWC7"/>
<dbReference type="PROSITE" id="PS50011">
    <property type="entry name" value="PROTEIN_KINASE_DOM"/>
    <property type="match status" value="1"/>
</dbReference>
<dbReference type="PANTHER" id="PTHR22974">
    <property type="entry name" value="MIXED LINEAGE PROTEIN KINASE"/>
    <property type="match status" value="1"/>
</dbReference>
<dbReference type="EMBL" id="AZBU02000011">
    <property type="protein sequence ID" value="TKR60494.1"/>
    <property type="molecule type" value="Genomic_DNA"/>
</dbReference>
<feature type="compositionally biased region" description="Low complexity" evidence="8">
    <location>
        <begin position="41"/>
        <end position="57"/>
    </location>
</feature>
<keyword evidence="11" id="KW-1185">Reference proteome</keyword>
<accession>A0A4U5LWC7</accession>
<feature type="region of interest" description="Disordered" evidence="8">
    <location>
        <begin position="16"/>
        <end position="69"/>
    </location>
</feature>
<evidence type="ECO:0000256" key="2">
    <source>
        <dbReference type="ARBA" id="ARBA00022679"/>
    </source>
</evidence>
<evidence type="ECO:0000259" key="9">
    <source>
        <dbReference type="PROSITE" id="PS50011"/>
    </source>
</evidence>
<dbReference type="InterPro" id="IPR008271">
    <property type="entry name" value="Ser/Thr_kinase_AS"/>
</dbReference>
<dbReference type="GO" id="GO:0007094">
    <property type="term" value="P:mitotic spindle assembly checkpoint signaling"/>
    <property type="evidence" value="ECO:0007669"/>
    <property type="project" value="TreeGrafter"/>
</dbReference>
<dbReference type="Proteomes" id="UP000298663">
    <property type="component" value="Unassembled WGS sequence"/>
</dbReference>
<evidence type="ECO:0000256" key="8">
    <source>
        <dbReference type="SAM" id="MobiDB-lite"/>
    </source>
</evidence>
<feature type="domain" description="Protein kinase" evidence="9">
    <location>
        <begin position="78"/>
        <end position="355"/>
    </location>
</feature>
<keyword evidence="4" id="KW-0418">Kinase</keyword>
<proteinExistence type="inferred from homology"/>
<dbReference type="InterPro" id="IPR011009">
    <property type="entry name" value="Kinase-like_dom_sf"/>
</dbReference>
<dbReference type="SMART" id="SM00220">
    <property type="entry name" value="S_TKc"/>
    <property type="match status" value="1"/>
</dbReference>
<reference evidence="10 11" key="1">
    <citation type="journal article" date="2015" name="Genome Biol.">
        <title>Comparative genomics of Steinernema reveals deeply conserved gene regulatory networks.</title>
        <authorList>
            <person name="Dillman A.R."/>
            <person name="Macchietto M."/>
            <person name="Porter C.F."/>
            <person name="Rogers A."/>
            <person name="Williams B."/>
            <person name="Antoshechkin I."/>
            <person name="Lee M.M."/>
            <person name="Goodwin Z."/>
            <person name="Lu X."/>
            <person name="Lewis E.E."/>
            <person name="Goodrich-Blair H."/>
            <person name="Stock S.P."/>
            <person name="Adams B.J."/>
            <person name="Sternberg P.W."/>
            <person name="Mortazavi A."/>
        </authorList>
    </citation>
    <scope>NUCLEOTIDE SEQUENCE [LARGE SCALE GENOMIC DNA]</scope>
    <source>
        <strain evidence="10 11">ALL</strain>
    </source>
</reference>
<gene>
    <name evidence="10" type="ORF">L596_027734</name>
</gene>
<dbReference type="FunFam" id="3.30.200.20:FF:000131">
    <property type="entry name" value="Dual specificity protein kinase TTK"/>
    <property type="match status" value="1"/>
</dbReference>
<keyword evidence="5 6" id="KW-0067">ATP-binding</keyword>
<dbReference type="AlphaFoldDB" id="A0A4U5LWC7"/>
<evidence type="ECO:0000256" key="6">
    <source>
        <dbReference type="PROSITE-ProRule" id="PRU10141"/>
    </source>
</evidence>
<dbReference type="GO" id="GO:0004712">
    <property type="term" value="F:protein serine/threonine/tyrosine kinase activity"/>
    <property type="evidence" value="ECO:0007669"/>
    <property type="project" value="TreeGrafter"/>
</dbReference>
<dbReference type="PROSITE" id="PS00107">
    <property type="entry name" value="PROTEIN_KINASE_ATP"/>
    <property type="match status" value="1"/>
</dbReference>
<evidence type="ECO:0000313" key="11">
    <source>
        <dbReference type="Proteomes" id="UP000298663"/>
    </source>
</evidence>
<dbReference type="InterPro" id="IPR027084">
    <property type="entry name" value="Mps1_cat"/>
</dbReference>
<dbReference type="CDD" id="cd14131">
    <property type="entry name" value="PKc_Mps1"/>
    <property type="match status" value="1"/>
</dbReference>
<comment type="similarity">
    <text evidence="7">Belongs to the protein kinase superfamily.</text>
</comment>
<evidence type="ECO:0000313" key="10">
    <source>
        <dbReference type="EMBL" id="TKR60494.1"/>
    </source>
</evidence>
<dbReference type="InterPro" id="IPR000719">
    <property type="entry name" value="Prot_kinase_dom"/>
</dbReference>
<name>A0A4U5LWC7_STECR</name>
<dbReference type="Gene3D" id="3.30.200.20">
    <property type="entry name" value="Phosphorylase Kinase, domain 1"/>
    <property type="match status" value="1"/>
</dbReference>
<keyword evidence="1 7" id="KW-0723">Serine/threonine-protein kinase</keyword>
<keyword evidence="2" id="KW-0808">Transferase</keyword>
<keyword evidence="3 6" id="KW-0547">Nucleotide-binding</keyword>
<feature type="binding site" evidence="6">
    <location>
        <position position="106"/>
    </location>
    <ligand>
        <name>ATP</name>
        <dbReference type="ChEBI" id="CHEBI:30616"/>
    </ligand>
</feature>
<dbReference type="GO" id="GO:0005634">
    <property type="term" value="C:nucleus"/>
    <property type="evidence" value="ECO:0007669"/>
    <property type="project" value="TreeGrafter"/>
</dbReference>
<dbReference type="GO" id="GO:0034501">
    <property type="term" value="P:protein localization to kinetochore"/>
    <property type="evidence" value="ECO:0007669"/>
    <property type="project" value="TreeGrafter"/>
</dbReference>
<evidence type="ECO:0000256" key="1">
    <source>
        <dbReference type="ARBA" id="ARBA00022527"/>
    </source>
</evidence>
<dbReference type="PANTHER" id="PTHR22974:SF21">
    <property type="entry name" value="DUAL SPECIFICITY PROTEIN KINASE TTK"/>
    <property type="match status" value="1"/>
</dbReference>
<comment type="caution">
    <text evidence="10">The sequence shown here is derived from an EMBL/GenBank/DDBJ whole genome shotgun (WGS) entry which is preliminary data.</text>
</comment>
<evidence type="ECO:0000256" key="3">
    <source>
        <dbReference type="ARBA" id="ARBA00022741"/>
    </source>
</evidence>
<evidence type="ECO:0000256" key="7">
    <source>
        <dbReference type="RuleBase" id="RU000304"/>
    </source>
</evidence>
<dbReference type="Pfam" id="PF00069">
    <property type="entry name" value="Pkinase"/>
    <property type="match status" value="1"/>
</dbReference>
<dbReference type="OrthoDB" id="20524at2759"/>
<protein>
    <recommendedName>
        <fullName evidence="9">Protein kinase domain-containing protein</fullName>
    </recommendedName>
</protein>
<reference evidence="10 11" key="2">
    <citation type="journal article" date="2019" name="G3 (Bethesda)">
        <title>Hybrid Assembly of the Genome of the Entomopathogenic Nematode Steinernema carpocapsae Identifies the X-Chromosome.</title>
        <authorList>
            <person name="Serra L."/>
            <person name="Macchietto M."/>
            <person name="Macias-Munoz A."/>
            <person name="McGill C.J."/>
            <person name="Rodriguez I.M."/>
            <person name="Rodriguez B."/>
            <person name="Murad R."/>
            <person name="Mortazavi A."/>
        </authorList>
    </citation>
    <scope>NUCLEOTIDE SEQUENCE [LARGE SCALE GENOMIC DNA]</scope>
    <source>
        <strain evidence="10 11">ALL</strain>
    </source>
</reference>
<dbReference type="InterPro" id="IPR017441">
    <property type="entry name" value="Protein_kinase_ATP_BS"/>
</dbReference>
<dbReference type="GO" id="GO:0004674">
    <property type="term" value="F:protein serine/threonine kinase activity"/>
    <property type="evidence" value="ECO:0007669"/>
    <property type="project" value="UniProtKB-KW"/>
</dbReference>
<dbReference type="GO" id="GO:0098813">
    <property type="term" value="P:nuclear chromosome segregation"/>
    <property type="evidence" value="ECO:0007669"/>
    <property type="project" value="UniProtKB-ARBA"/>
</dbReference>